<accession>A0A5E4MVK5</accession>
<keyword evidence="2" id="KW-1133">Transmembrane helix</keyword>
<keyword evidence="2" id="KW-0472">Membrane</keyword>
<keyword evidence="4" id="KW-1185">Reference proteome</keyword>
<feature type="transmembrane region" description="Helical" evidence="2">
    <location>
        <begin position="237"/>
        <end position="262"/>
    </location>
</feature>
<evidence type="ECO:0000313" key="4">
    <source>
        <dbReference type="Proteomes" id="UP000325440"/>
    </source>
</evidence>
<reference evidence="3 4" key="1">
    <citation type="submission" date="2019-08" db="EMBL/GenBank/DDBJ databases">
        <authorList>
            <person name="Alioto T."/>
            <person name="Alioto T."/>
            <person name="Gomez Garrido J."/>
        </authorList>
    </citation>
    <scope>NUCLEOTIDE SEQUENCE [LARGE SCALE GENOMIC DNA]</scope>
</reference>
<dbReference type="AlphaFoldDB" id="A0A5E4MVK5"/>
<feature type="region of interest" description="Disordered" evidence="1">
    <location>
        <begin position="52"/>
        <end position="79"/>
    </location>
</feature>
<dbReference type="EMBL" id="CABPRJ010000982">
    <property type="protein sequence ID" value="VVC34069.1"/>
    <property type="molecule type" value="Genomic_DNA"/>
</dbReference>
<protein>
    <submittedName>
        <fullName evidence="3">Uncharacterized protein</fullName>
    </submittedName>
</protein>
<gene>
    <name evidence="3" type="ORF">CINCED_3A007386</name>
</gene>
<sequence length="263" mass="28909">MWTRSCLRMVTLSTLRGQWFVATPRGLMLDARRDGSSFSNIKKADGCFAKEAHGDSNKKADGVSDNKSDGKSGNEADGDCDKKADVNGGYDFLNQYYYNLEKDFKRLSQSYRTTDFDKALGAMPKPVFWAVGLSLCPLLYNTLAVGVTLSCGGYPSFVLSNVSMFVCAANALWQYDSPSLSSYWLVMKAVHPTVLCIATFWWPIPFLAQATVLYSSYAMTVRLTSDDHGSAATMPPWFKPLVLGVYGFCVPTLVLAATCSLFS</sequence>
<name>A0A5E4MVK5_9HEMI</name>
<organism evidence="3 4">
    <name type="scientific">Cinara cedri</name>
    <dbReference type="NCBI Taxonomy" id="506608"/>
    <lineage>
        <taxon>Eukaryota</taxon>
        <taxon>Metazoa</taxon>
        <taxon>Ecdysozoa</taxon>
        <taxon>Arthropoda</taxon>
        <taxon>Hexapoda</taxon>
        <taxon>Insecta</taxon>
        <taxon>Pterygota</taxon>
        <taxon>Neoptera</taxon>
        <taxon>Paraneoptera</taxon>
        <taxon>Hemiptera</taxon>
        <taxon>Sternorrhyncha</taxon>
        <taxon>Aphidomorpha</taxon>
        <taxon>Aphidoidea</taxon>
        <taxon>Aphididae</taxon>
        <taxon>Lachninae</taxon>
        <taxon>Cinara</taxon>
    </lineage>
</organism>
<proteinExistence type="predicted"/>
<evidence type="ECO:0000313" key="3">
    <source>
        <dbReference type="EMBL" id="VVC34069.1"/>
    </source>
</evidence>
<dbReference type="Proteomes" id="UP000325440">
    <property type="component" value="Unassembled WGS sequence"/>
</dbReference>
<feature type="transmembrane region" description="Helical" evidence="2">
    <location>
        <begin position="127"/>
        <end position="147"/>
    </location>
</feature>
<keyword evidence="2" id="KW-0812">Transmembrane</keyword>
<evidence type="ECO:0000256" key="2">
    <source>
        <dbReference type="SAM" id="Phobius"/>
    </source>
</evidence>
<evidence type="ECO:0000256" key="1">
    <source>
        <dbReference type="SAM" id="MobiDB-lite"/>
    </source>
</evidence>
<feature type="transmembrane region" description="Helical" evidence="2">
    <location>
        <begin position="153"/>
        <end position="173"/>
    </location>
</feature>